<dbReference type="AlphaFoldDB" id="A0A1H6XNH1"/>
<dbReference type="GO" id="GO:0016616">
    <property type="term" value="F:oxidoreductase activity, acting on the CH-OH group of donors, NAD or NADP as acceptor"/>
    <property type="evidence" value="ECO:0007669"/>
    <property type="project" value="TreeGrafter"/>
</dbReference>
<comment type="similarity">
    <text evidence="1">Belongs to the short-chain dehydrogenases/reductases (SDR) family.</text>
</comment>
<dbReference type="STRING" id="408657.SAMN04487995_4042"/>
<dbReference type="Proteomes" id="UP000199532">
    <property type="component" value="Unassembled WGS sequence"/>
</dbReference>
<proteinExistence type="inferred from homology"/>
<name>A0A1H6XNH1_9BACT</name>
<dbReference type="PANTHER" id="PTHR42760">
    <property type="entry name" value="SHORT-CHAIN DEHYDROGENASES/REDUCTASES FAMILY MEMBER"/>
    <property type="match status" value="1"/>
</dbReference>
<dbReference type="FunFam" id="3.40.50.720:FF:000084">
    <property type="entry name" value="Short-chain dehydrogenase reductase"/>
    <property type="match status" value="1"/>
</dbReference>
<accession>A0A1H6XNH1</accession>
<dbReference type="Gene3D" id="3.40.50.720">
    <property type="entry name" value="NAD(P)-binding Rossmann-like Domain"/>
    <property type="match status" value="1"/>
</dbReference>
<dbReference type="PANTHER" id="PTHR42760:SF132">
    <property type="entry name" value="SHORT-CHAIN DEHYDROGENASE_REDUCTASE FAMILY PROTEIN"/>
    <property type="match status" value="1"/>
</dbReference>
<protein>
    <submittedName>
        <fullName evidence="2">Glucose 1-dehydrogenase</fullName>
    </submittedName>
</protein>
<dbReference type="NCBIfam" id="NF005559">
    <property type="entry name" value="PRK07231.1"/>
    <property type="match status" value="1"/>
</dbReference>
<keyword evidence="3" id="KW-1185">Reference proteome</keyword>
<dbReference type="CDD" id="cd05358">
    <property type="entry name" value="GlcDH_SDR_c"/>
    <property type="match status" value="1"/>
</dbReference>
<organism evidence="2 3">
    <name type="scientific">Dyadobacter koreensis</name>
    <dbReference type="NCBI Taxonomy" id="408657"/>
    <lineage>
        <taxon>Bacteria</taxon>
        <taxon>Pseudomonadati</taxon>
        <taxon>Bacteroidota</taxon>
        <taxon>Cytophagia</taxon>
        <taxon>Cytophagales</taxon>
        <taxon>Spirosomataceae</taxon>
        <taxon>Dyadobacter</taxon>
    </lineage>
</organism>
<dbReference type="Pfam" id="PF13561">
    <property type="entry name" value="adh_short_C2"/>
    <property type="match status" value="1"/>
</dbReference>
<dbReference type="PRINTS" id="PR00080">
    <property type="entry name" value="SDRFAMILY"/>
</dbReference>
<dbReference type="SUPFAM" id="SSF51735">
    <property type="entry name" value="NAD(P)-binding Rossmann-fold domains"/>
    <property type="match status" value="1"/>
</dbReference>
<gene>
    <name evidence="2" type="ORF">SAMN04487995_4042</name>
</gene>
<dbReference type="OrthoDB" id="9788235at2"/>
<dbReference type="PROSITE" id="PS00061">
    <property type="entry name" value="ADH_SHORT"/>
    <property type="match status" value="1"/>
</dbReference>
<dbReference type="InterPro" id="IPR036291">
    <property type="entry name" value="NAD(P)-bd_dom_sf"/>
</dbReference>
<dbReference type="InterPro" id="IPR002347">
    <property type="entry name" value="SDR_fam"/>
</dbReference>
<reference evidence="2 3" key="1">
    <citation type="submission" date="2016-10" db="EMBL/GenBank/DDBJ databases">
        <authorList>
            <person name="de Groot N.N."/>
        </authorList>
    </citation>
    <scope>NUCLEOTIDE SEQUENCE [LARGE SCALE GENOMIC DNA]</scope>
    <source>
        <strain evidence="2 3">DSM 19938</strain>
    </source>
</reference>
<evidence type="ECO:0000313" key="3">
    <source>
        <dbReference type="Proteomes" id="UP000199532"/>
    </source>
</evidence>
<dbReference type="InterPro" id="IPR020904">
    <property type="entry name" value="Sc_DH/Rdtase_CS"/>
</dbReference>
<evidence type="ECO:0000313" key="2">
    <source>
        <dbReference type="EMBL" id="SEJ29696.1"/>
    </source>
</evidence>
<dbReference type="PRINTS" id="PR00081">
    <property type="entry name" value="GDHRDH"/>
</dbReference>
<dbReference type="RefSeq" id="WP_090338045.1">
    <property type="nucleotide sequence ID" value="NZ_FNXY01000006.1"/>
</dbReference>
<evidence type="ECO:0000256" key="1">
    <source>
        <dbReference type="ARBA" id="ARBA00006484"/>
    </source>
</evidence>
<sequence>MIDSNQKFKGQTVIVTGSSSGIGKACAVYLGQLGANVVVNYSANEEAANEVLEEIKKGGGNGIVVKADVSREEEVKALFNRTISEYGKLDILVSNAGLQKDASFLEMTLQQWQKVIDVNLTGQFLCTREAARQFVAQEKEASKEGQPDHSELSSGKIILMSSVHDIIPWAGHVNYAASKGGIMMLMKSISQELAPHKIRVNSVSPGAIKTTINKEVWSDPEKYKDLLKLIPYKRIGTPQDVAKAVAWLASDDSDYVNGETLYIDGGMTLYPEFADNG</sequence>
<dbReference type="EMBL" id="FNXY01000006">
    <property type="protein sequence ID" value="SEJ29696.1"/>
    <property type="molecule type" value="Genomic_DNA"/>
</dbReference>